<evidence type="ECO:0008006" key="3">
    <source>
        <dbReference type="Google" id="ProtNLM"/>
    </source>
</evidence>
<proteinExistence type="predicted"/>
<organism evidence="1 2">
    <name type="scientific">Kitasatospora arboriphila</name>
    <dbReference type="NCBI Taxonomy" id="258052"/>
    <lineage>
        <taxon>Bacteria</taxon>
        <taxon>Bacillati</taxon>
        <taxon>Actinomycetota</taxon>
        <taxon>Actinomycetes</taxon>
        <taxon>Kitasatosporales</taxon>
        <taxon>Streptomycetaceae</taxon>
        <taxon>Kitasatospora</taxon>
    </lineage>
</organism>
<evidence type="ECO:0000313" key="2">
    <source>
        <dbReference type="Proteomes" id="UP001499987"/>
    </source>
</evidence>
<reference evidence="1 2" key="1">
    <citation type="journal article" date="2019" name="Int. J. Syst. Evol. Microbiol.">
        <title>The Global Catalogue of Microorganisms (GCM) 10K type strain sequencing project: providing services to taxonomists for standard genome sequencing and annotation.</title>
        <authorList>
            <consortium name="The Broad Institute Genomics Platform"/>
            <consortium name="The Broad Institute Genome Sequencing Center for Infectious Disease"/>
            <person name="Wu L."/>
            <person name="Ma J."/>
        </authorList>
    </citation>
    <scope>NUCLEOTIDE SEQUENCE [LARGE SCALE GENOMIC DNA]</scope>
    <source>
        <strain evidence="1 2">JCM 13002</strain>
    </source>
</reference>
<keyword evidence="2" id="KW-1185">Reference proteome</keyword>
<dbReference type="Proteomes" id="UP001499987">
    <property type="component" value="Unassembled WGS sequence"/>
</dbReference>
<sequence>MPGRRTAGVVGFVAGAAAVGLVWGIGSGSSAFAGMFSLSGTVTLPTGLTPTSGECTGTGGYAGIAQHTAVAVYDDRGKLLATGTLGPGRSSKVAQCDFPVEIADVPKGGAYYQVELDHRVRFNVPRDRAEGGPFRVALQ</sequence>
<gene>
    <name evidence="1" type="ORF">GCM10009663_44300</name>
</gene>
<accession>A0ABN1TP27</accession>
<dbReference type="RefSeq" id="WP_344625378.1">
    <property type="nucleotide sequence ID" value="NZ_BAAALD010000043.1"/>
</dbReference>
<evidence type="ECO:0000313" key="1">
    <source>
        <dbReference type="EMBL" id="GAA1096284.1"/>
    </source>
</evidence>
<protein>
    <recommendedName>
        <fullName evidence="3">Serine/threonine protein kinase</fullName>
    </recommendedName>
</protein>
<name>A0ABN1TP27_9ACTN</name>
<dbReference type="EMBL" id="BAAALD010000043">
    <property type="protein sequence ID" value="GAA1096284.1"/>
    <property type="molecule type" value="Genomic_DNA"/>
</dbReference>
<comment type="caution">
    <text evidence="1">The sequence shown here is derived from an EMBL/GenBank/DDBJ whole genome shotgun (WGS) entry which is preliminary data.</text>
</comment>